<keyword evidence="5" id="KW-1185">Reference proteome</keyword>
<feature type="region of interest" description="Disordered" evidence="2">
    <location>
        <begin position="240"/>
        <end position="275"/>
    </location>
</feature>
<feature type="region of interest" description="Disordered" evidence="2">
    <location>
        <begin position="1"/>
        <end position="23"/>
    </location>
</feature>
<evidence type="ECO:0000313" key="5">
    <source>
        <dbReference type="Proteomes" id="UP000594638"/>
    </source>
</evidence>
<comment type="caution">
    <text evidence="4">The sequence shown here is derived from an EMBL/GenBank/DDBJ whole genome shotgun (WGS) entry which is preliminary data.</text>
</comment>
<sequence>MALKAAKDCSKSSSQMRVMTVEEKGRRNKRKFLADPLLADPYKIFPSPPNECTIGDSPKSMNENSCDKCCKSHNNKPDALKFNLGLACMVETFEMGPSQPQEETEASSNEFKYADWSQLTESQLEELVLNDLDTIFKSAIKKIIASGYSEEIATKAVFRSGLCYGCNDTASNIVDNTLAFLRSGGDIDPLRKHCFEYLQQMENTGDAMWCLLISDMNVSRACAVDSDALGSFLREATANEDSSNSVQLQSRAKPKTAYAHNSPSEPPNKVSSHDGHIFQSETPIIADVPNLKQETSFSHNGLVSAKECQNPLSSTDNKLLTVAGISCPAVAEEKFLSSREVSGITKREHILRQKSMHLEKHYRTHGSKGASRARKPNSFSGLDKKLKAVADSTGVNVENPPIKTSEAVCFNVPQNCNNYNLSTSTEFTSVPTFSMEAANYNLSTRSEIISVPTFSLEATNGSLSLPQSSILSSLAVVPVNPVPSLPVADSELSLSLPANIVSNSIPISYDVKTVCCSYAAVLNNKSLGQWVPLYKKVAMIMKLVQRVRETQNQLHERTECVNQKVMHAASRLNQDKVELESLRQEREEVERLKKDKKILKENTMKKLSEMENAMFKASGQVERANFAVRRLHFENAALRQEMEAAKLHATESAASFQEVSKREKLTLMKFQLREKQKSLLWEEFVGEKCKLIRLQQELKEAKNVQDQVEMLC</sequence>
<accession>A0A8S0UW75</accession>
<dbReference type="Proteomes" id="UP000594638">
    <property type="component" value="Unassembled WGS sequence"/>
</dbReference>
<feature type="domain" description="PIR2-like helical" evidence="3">
    <location>
        <begin position="132"/>
        <end position="202"/>
    </location>
</feature>
<gene>
    <name evidence="4" type="ORF">OLEA9_A053985</name>
</gene>
<keyword evidence="1" id="KW-0175">Coiled coil</keyword>
<name>A0A8S0UW75_OLEEU</name>
<dbReference type="InterPro" id="IPR046527">
    <property type="entry name" value="PIR2-like_helical"/>
</dbReference>
<dbReference type="OrthoDB" id="774873at2759"/>
<evidence type="ECO:0000256" key="1">
    <source>
        <dbReference type="SAM" id="Coils"/>
    </source>
</evidence>
<evidence type="ECO:0000313" key="4">
    <source>
        <dbReference type="EMBL" id="CAA3022136.1"/>
    </source>
</evidence>
<dbReference type="AlphaFoldDB" id="A0A8S0UW75"/>
<organism evidence="4 5">
    <name type="scientific">Olea europaea subsp. europaea</name>
    <dbReference type="NCBI Taxonomy" id="158383"/>
    <lineage>
        <taxon>Eukaryota</taxon>
        <taxon>Viridiplantae</taxon>
        <taxon>Streptophyta</taxon>
        <taxon>Embryophyta</taxon>
        <taxon>Tracheophyta</taxon>
        <taxon>Spermatophyta</taxon>
        <taxon>Magnoliopsida</taxon>
        <taxon>eudicotyledons</taxon>
        <taxon>Gunneridae</taxon>
        <taxon>Pentapetalae</taxon>
        <taxon>asterids</taxon>
        <taxon>lamiids</taxon>
        <taxon>Lamiales</taxon>
        <taxon>Oleaceae</taxon>
        <taxon>Oleeae</taxon>
        <taxon>Olea</taxon>
    </lineage>
</organism>
<feature type="compositionally biased region" description="Polar residues" evidence="2">
    <location>
        <begin position="240"/>
        <end position="250"/>
    </location>
</feature>
<dbReference type="PANTHER" id="PTHR46405:SF2">
    <property type="entry name" value="OS05G0141500 PROTEIN"/>
    <property type="match status" value="1"/>
</dbReference>
<feature type="compositionally biased region" description="Basic and acidic residues" evidence="2">
    <location>
        <begin position="1"/>
        <end position="10"/>
    </location>
</feature>
<dbReference type="Pfam" id="PF20235">
    <property type="entry name" value="PIR2-like_helical"/>
    <property type="match status" value="1"/>
</dbReference>
<dbReference type="EMBL" id="CACTIH010009065">
    <property type="protein sequence ID" value="CAA3022136.1"/>
    <property type="molecule type" value="Genomic_DNA"/>
</dbReference>
<dbReference type="PANTHER" id="PTHR46405">
    <property type="entry name" value="OS05G0141500 PROTEIN"/>
    <property type="match status" value="1"/>
</dbReference>
<reference evidence="4 5" key="1">
    <citation type="submission" date="2019-12" db="EMBL/GenBank/DDBJ databases">
        <authorList>
            <person name="Alioto T."/>
            <person name="Alioto T."/>
            <person name="Gomez Garrido J."/>
        </authorList>
    </citation>
    <scope>NUCLEOTIDE SEQUENCE [LARGE SCALE GENOMIC DNA]</scope>
</reference>
<dbReference type="InterPro" id="IPR046934">
    <property type="entry name" value="PIR2-like"/>
</dbReference>
<evidence type="ECO:0000256" key="2">
    <source>
        <dbReference type="SAM" id="MobiDB-lite"/>
    </source>
</evidence>
<feature type="coiled-coil region" evidence="1">
    <location>
        <begin position="572"/>
        <end position="602"/>
    </location>
</feature>
<evidence type="ECO:0000259" key="3">
    <source>
        <dbReference type="Pfam" id="PF20235"/>
    </source>
</evidence>
<proteinExistence type="predicted"/>
<protein>
    <recommendedName>
        <fullName evidence="3">PIR2-like helical domain-containing protein</fullName>
    </recommendedName>
</protein>
<dbReference type="Gramene" id="OE9A053985T1">
    <property type="protein sequence ID" value="OE9A053985C1"/>
    <property type="gene ID" value="OE9A053985"/>
</dbReference>